<evidence type="ECO:0000256" key="2">
    <source>
        <dbReference type="ARBA" id="ARBA00022737"/>
    </source>
</evidence>
<dbReference type="Gene3D" id="1.10.10.60">
    <property type="entry name" value="Homeodomain-like"/>
    <property type="match status" value="1"/>
</dbReference>
<dbReference type="InterPro" id="IPR001005">
    <property type="entry name" value="SANT/Myb"/>
</dbReference>
<evidence type="ECO:0000259" key="7">
    <source>
        <dbReference type="PROSITE" id="PS50090"/>
    </source>
</evidence>
<gene>
    <name evidence="8" type="ORF">F3Y22_tig00112496pilonHSYRG00032</name>
</gene>
<keyword evidence="9" id="KW-1185">Reference proteome</keyword>
<evidence type="ECO:0000256" key="4">
    <source>
        <dbReference type="ARBA" id="ARBA00023125"/>
    </source>
</evidence>
<dbReference type="AlphaFoldDB" id="A0A6A2WXD0"/>
<comment type="subcellular location">
    <subcellularLocation>
        <location evidence="1">Nucleus</location>
    </subcellularLocation>
</comment>
<dbReference type="FunFam" id="1.10.10.60:FF:000061">
    <property type="entry name" value="Trihelix transcription factor GT-2"/>
    <property type="match status" value="1"/>
</dbReference>
<comment type="caution">
    <text evidence="8">The sequence shown here is derived from an EMBL/GenBank/DDBJ whole genome shotgun (WGS) entry which is preliminary data.</text>
</comment>
<dbReference type="SMART" id="SM00717">
    <property type="entry name" value="SANT"/>
    <property type="match status" value="1"/>
</dbReference>
<feature type="domain" description="Myb-like" evidence="7">
    <location>
        <begin position="79"/>
        <end position="137"/>
    </location>
</feature>
<reference evidence="8" key="1">
    <citation type="submission" date="2019-09" db="EMBL/GenBank/DDBJ databases">
        <title>Draft genome information of white flower Hibiscus syriacus.</title>
        <authorList>
            <person name="Kim Y.-M."/>
        </authorList>
    </citation>
    <scope>NUCLEOTIDE SEQUENCE [LARGE SCALE GENOMIC DNA]</scope>
    <source>
        <strain evidence="8">YM2019G1</strain>
    </source>
</reference>
<sequence length="180" mass="19259">MLGGGDTSASVLGSGGESTDGNVAAAAAMVSSGGACDGSSEGGGAVVAANMFGSNGNNSNSGDDERVRVDEGERFLSGNRWPRQETLALLKIRSDMDVTFRDASVKGPLWEEVSRKLAELGYHRNAKKCKEKFENVFKYHKRTKDGRTSKSDVKTYRFSDQLLALETHFAVQSPATVPPH</sequence>
<evidence type="ECO:0000256" key="6">
    <source>
        <dbReference type="ARBA" id="ARBA00023242"/>
    </source>
</evidence>
<dbReference type="GO" id="GO:0003677">
    <property type="term" value="F:DNA binding"/>
    <property type="evidence" value="ECO:0007669"/>
    <property type="project" value="UniProtKB-KW"/>
</dbReference>
<keyword evidence="4" id="KW-0238">DNA-binding</keyword>
<organism evidence="8 9">
    <name type="scientific">Hibiscus syriacus</name>
    <name type="common">Rose of Sharon</name>
    <dbReference type="NCBI Taxonomy" id="106335"/>
    <lineage>
        <taxon>Eukaryota</taxon>
        <taxon>Viridiplantae</taxon>
        <taxon>Streptophyta</taxon>
        <taxon>Embryophyta</taxon>
        <taxon>Tracheophyta</taxon>
        <taxon>Spermatophyta</taxon>
        <taxon>Magnoliopsida</taxon>
        <taxon>eudicotyledons</taxon>
        <taxon>Gunneridae</taxon>
        <taxon>Pentapetalae</taxon>
        <taxon>rosids</taxon>
        <taxon>malvids</taxon>
        <taxon>Malvales</taxon>
        <taxon>Malvaceae</taxon>
        <taxon>Malvoideae</taxon>
        <taxon>Hibiscus</taxon>
    </lineage>
</organism>
<keyword evidence="6" id="KW-0539">Nucleus</keyword>
<dbReference type="PROSITE" id="PS50090">
    <property type="entry name" value="MYB_LIKE"/>
    <property type="match status" value="1"/>
</dbReference>
<name>A0A6A2WXD0_HIBSY</name>
<keyword evidence="2" id="KW-0677">Repeat</keyword>
<accession>A0A6A2WXD0</accession>
<evidence type="ECO:0000256" key="1">
    <source>
        <dbReference type="ARBA" id="ARBA00004123"/>
    </source>
</evidence>
<evidence type="ECO:0000313" key="9">
    <source>
        <dbReference type="Proteomes" id="UP000436088"/>
    </source>
</evidence>
<keyword evidence="5" id="KW-0804">Transcription</keyword>
<evidence type="ECO:0000313" key="8">
    <source>
        <dbReference type="EMBL" id="KAE8666583.1"/>
    </source>
</evidence>
<keyword evidence="3" id="KW-0805">Transcription regulation</keyword>
<dbReference type="EMBL" id="VEPZ02001595">
    <property type="protein sequence ID" value="KAE8666583.1"/>
    <property type="molecule type" value="Genomic_DNA"/>
</dbReference>
<dbReference type="InterPro" id="IPR044822">
    <property type="entry name" value="Myb_DNA-bind_4"/>
</dbReference>
<proteinExistence type="predicted"/>
<dbReference type="GO" id="GO:0005634">
    <property type="term" value="C:nucleus"/>
    <property type="evidence" value="ECO:0007669"/>
    <property type="project" value="UniProtKB-SubCell"/>
</dbReference>
<evidence type="ECO:0000256" key="5">
    <source>
        <dbReference type="ARBA" id="ARBA00023163"/>
    </source>
</evidence>
<protein>
    <recommendedName>
        <fullName evidence="7">Myb-like domain-containing protein</fullName>
    </recommendedName>
</protein>
<dbReference type="Proteomes" id="UP000436088">
    <property type="component" value="Unassembled WGS sequence"/>
</dbReference>
<dbReference type="PANTHER" id="PTHR21654:SF59">
    <property type="entry name" value="TRIHELIX TRANSCRIPTION FACTOR DF1"/>
    <property type="match status" value="1"/>
</dbReference>
<dbReference type="PANTHER" id="PTHR21654">
    <property type="entry name" value="FI21293P1"/>
    <property type="match status" value="1"/>
</dbReference>
<evidence type="ECO:0000256" key="3">
    <source>
        <dbReference type="ARBA" id="ARBA00023015"/>
    </source>
</evidence>
<dbReference type="CDD" id="cd12203">
    <property type="entry name" value="GT1"/>
    <property type="match status" value="1"/>
</dbReference>
<dbReference type="GO" id="GO:0006355">
    <property type="term" value="P:regulation of DNA-templated transcription"/>
    <property type="evidence" value="ECO:0007669"/>
    <property type="project" value="UniProtKB-ARBA"/>
</dbReference>
<dbReference type="Pfam" id="PF13837">
    <property type="entry name" value="Myb_DNA-bind_4"/>
    <property type="match status" value="1"/>
</dbReference>